<dbReference type="PANTHER" id="PTHR24271:SF87">
    <property type="entry name" value="ARGININE ESTERASE-LIKE-RELATED"/>
    <property type="match status" value="1"/>
</dbReference>
<feature type="domain" description="Peptidase S1" evidence="12">
    <location>
        <begin position="25"/>
        <end position="250"/>
    </location>
</feature>
<keyword evidence="11" id="KW-0732">Signal</keyword>
<dbReference type="Ensembl" id="ENSSAUT00010013703.1">
    <property type="protein sequence ID" value="ENSSAUP00010012894.1"/>
    <property type="gene ID" value="ENSSAUG00010006132.1"/>
</dbReference>
<dbReference type="InterPro" id="IPR018114">
    <property type="entry name" value="TRYPSIN_HIS"/>
</dbReference>
<dbReference type="InterPro" id="IPR043504">
    <property type="entry name" value="Peptidase_S1_PA_chymotrypsin"/>
</dbReference>
<dbReference type="FunFam" id="2.40.10.10:FF:000005">
    <property type="entry name" value="Serine protease 37"/>
    <property type="match status" value="1"/>
</dbReference>
<keyword evidence="6" id="KW-1015">Disulfide bond</keyword>
<feature type="chain" id="PRO_5025666944" description="trypsin" evidence="11">
    <location>
        <begin position="23"/>
        <end position="254"/>
    </location>
</feature>
<sequence>MQALHKLLLLHVLTYLGRNALGAKIINGVKVPKDSMLFMASVQTTDGHVCGCSLISDNFVLTAAHCDGDNDDDVPVRVVFGTHDLRKTGTVRHVEQRCKHPDYQNDTLENDIMLLKLSQSVPVGGTIRRIRLPPPNMNLQPNQLCRVAGWGVTEAGRSVDDLRVALVSVVNQNVCRRQLDEIPANVICAGGYRTQNGACNGDSGGPLVCNEVAAGVASYIGLHRGCRDDHFPNVYTDVSKFRPWIDQILSRNGC</sequence>
<evidence type="ECO:0000256" key="1">
    <source>
        <dbReference type="ARBA" id="ARBA00004239"/>
    </source>
</evidence>
<evidence type="ECO:0000256" key="3">
    <source>
        <dbReference type="ARBA" id="ARBA00022801"/>
    </source>
</evidence>
<name>A0A671UJP4_SPAAU</name>
<dbReference type="PANTHER" id="PTHR24271">
    <property type="entry name" value="KALLIKREIN-RELATED"/>
    <property type="match status" value="1"/>
</dbReference>
<dbReference type="GeneTree" id="ENSGT00910000144271"/>
<dbReference type="SMART" id="SM00020">
    <property type="entry name" value="Tryp_SPc"/>
    <property type="match status" value="1"/>
</dbReference>
<dbReference type="Pfam" id="PF00089">
    <property type="entry name" value="Trypsin"/>
    <property type="match status" value="1"/>
</dbReference>
<evidence type="ECO:0000256" key="9">
    <source>
        <dbReference type="ARBA" id="ARBA00038868"/>
    </source>
</evidence>
<comment type="subcellular location">
    <subcellularLocation>
        <location evidence="1">Secreted</location>
        <location evidence="1">Extracellular space</location>
    </subcellularLocation>
</comment>
<evidence type="ECO:0000256" key="11">
    <source>
        <dbReference type="SAM" id="SignalP"/>
    </source>
</evidence>
<evidence type="ECO:0000256" key="10">
    <source>
        <dbReference type="RuleBase" id="RU363034"/>
    </source>
</evidence>
<dbReference type="SUPFAM" id="SSF50494">
    <property type="entry name" value="Trypsin-like serine proteases"/>
    <property type="match status" value="1"/>
</dbReference>
<dbReference type="CDD" id="cd00190">
    <property type="entry name" value="Tryp_SPc"/>
    <property type="match status" value="1"/>
</dbReference>
<comment type="catalytic activity">
    <reaction evidence="8">
        <text>Preferential cleavage: Arg-|-Xaa, Lys-|-Xaa.</text>
        <dbReference type="EC" id="3.4.21.4"/>
    </reaction>
</comment>
<proteinExistence type="inferred from homology"/>
<gene>
    <name evidence="13" type="primary">LOC115591187</name>
</gene>
<feature type="signal peptide" evidence="11">
    <location>
        <begin position="1"/>
        <end position="22"/>
    </location>
</feature>
<keyword evidence="5" id="KW-0865">Zymogen</keyword>
<dbReference type="PRINTS" id="PR00722">
    <property type="entry name" value="CHYMOTRYPSIN"/>
</dbReference>
<keyword evidence="14" id="KW-1185">Reference proteome</keyword>
<keyword evidence="3 10" id="KW-0378">Hydrolase</keyword>
<comment type="similarity">
    <text evidence="7">Belongs to the peptidase S1 family. CLIP subfamily.</text>
</comment>
<dbReference type="InterPro" id="IPR001254">
    <property type="entry name" value="Trypsin_dom"/>
</dbReference>
<dbReference type="InterPro" id="IPR001314">
    <property type="entry name" value="Peptidase_S1A"/>
</dbReference>
<keyword evidence="4 10" id="KW-0720">Serine protease</keyword>
<dbReference type="Gene3D" id="2.40.10.10">
    <property type="entry name" value="Trypsin-like serine proteases"/>
    <property type="match status" value="1"/>
</dbReference>
<evidence type="ECO:0000256" key="6">
    <source>
        <dbReference type="ARBA" id="ARBA00023157"/>
    </source>
</evidence>
<evidence type="ECO:0000256" key="2">
    <source>
        <dbReference type="ARBA" id="ARBA00022670"/>
    </source>
</evidence>
<evidence type="ECO:0000313" key="14">
    <source>
        <dbReference type="Proteomes" id="UP000472265"/>
    </source>
</evidence>
<reference evidence="13" key="1">
    <citation type="submission" date="2021-04" db="EMBL/GenBank/DDBJ databases">
        <authorList>
            <consortium name="Wellcome Sanger Institute Data Sharing"/>
        </authorList>
    </citation>
    <scope>NUCLEOTIDE SEQUENCE [LARGE SCALE GENOMIC DNA]</scope>
</reference>
<evidence type="ECO:0000256" key="4">
    <source>
        <dbReference type="ARBA" id="ARBA00022825"/>
    </source>
</evidence>
<keyword evidence="2 10" id="KW-0645">Protease</keyword>
<protein>
    <recommendedName>
        <fullName evidence="9">trypsin</fullName>
        <ecNumber evidence="9">3.4.21.4</ecNumber>
    </recommendedName>
</protein>
<dbReference type="AlphaFoldDB" id="A0A671UJP4"/>
<evidence type="ECO:0000259" key="12">
    <source>
        <dbReference type="PROSITE" id="PS50240"/>
    </source>
</evidence>
<dbReference type="InterPro" id="IPR033116">
    <property type="entry name" value="TRYPSIN_SER"/>
</dbReference>
<dbReference type="PROSITE" id="PS50240">
    <property type="entry name" value="TRYPSIN_DOM"/>
    <property type="match status" value="1"/>
</dbReference>
<dbReference type="Proteomes" id="UP000472265">
    <property type="component" value="Chromosome 11"/>
</dbReference>
<evidence type="ECO:0000313" key="13">
    <source>
        <dbReference type="Ensembl" id="ENSSAUP00010012894.1"/>
    </source>
</evidence>
<reference evidence="13" key="3">
    <citation type="submission" date="2025-09" db="UniProtKB">
        <authorList>
            <consortium name="Ensembl"/>
        </authorList>
    </citation>
    <scope>IDENTIFICATION</scope>
</reference>
<dbReference type="EC" id="3.4.21.4" evidence="9"/>
<dbReference type="GO" id="GO:0005576">
    <property type="term" value="C:extracellular region"/>
    <property type="evidence" value="ECO:0007669"/>
    <property type="project" value="UniProtKB-SubCell"/>
</dbReference>
<dbReference type="GO" id="GO:0006508">
    <property type="term" value="P:proteolysis"/>
    <property type="evidence" value="ECO:0007669"/>
    <property type="project" value="UniProtKB-KW"/>
</dbReference>
<dbReference type="PROSITE" id="PS00135">
    <property type="entry name" value="TRYPSIN_SER"/>
    <property type="match status" value="1"/>
</dbReference>
<dbReference type="InterPro" id="IPR009003">
    <property type="entry name" value="Peptidase_S1_PA"/>
</dbReference>
<evidence type="ECO:0000256" key="7">
    <source>
        <dbReference type="ARBA" id="ARBA00024195"/>
    </source>
</evidence>
<reference evidence="13" key="2">
    <citation type="submission" date="2025-08" db="UniProtKB">
        <authorList>
            <consortium name="Ensembl"/>
        </authorList>
    </citation>
    <scope>IDENTIFICATION</scope>
</reference>
<dbReference type="FunFam" id="2.40.10.10:FF:000002">
    <property type="entry name" value="Transmembrane protease serine"/>
    <property type="match status" value="1"/>
</dbReference>
<evidence type="ECO:0000256" key="5">
    <source>
        <dbReference type="ARBA" id="ARBA00023145"/>
    </source>
</evidence>
<accession>A0A671UJP4</accession>
<dbReference type="GO" id="GO:0004252">
    <property type="term" value="F:serine-type endopeptidase activity"/>
    <property type="evidence" value="ECO:0007669"/>
    <property type="project" value="UniProtKB-EC"/>
</dbReference>
<organism evidence="13 14">
    <name type="scientific">Sparus aurata</name>
    <name type="common">Gilthead sea bream</name>
    <dbReference type="NCBI Taxonomy" id="8175"/>
    <lineage>
        <taxon>Eukaryota</taxon>
        <taxon>Metazoa</taxon>
        <taxon>Chordata</taxon>
        <taxon>Craniata</taxon>
        <taxon>Vertebrata</taxon>
        <taxon>Euteleostomi</taxon>
        <taxon>Actinopterygii</taxon>
        <taxon>Neopterygii</taxon>
        <taxon>Teleostei</taxon>
        <taxon>Neoteleostei</taxon>
        <taxon>Acanthomorphata</taxon>
        <taxon>Eupercaria</taxon>
        <taxon>Spariformes</taxon>
        <taxon>Sparidae</taxon>
        <taxon>Sparus</taxon>
    </lineage>
</organism>
<evidence type="ECO:0000256" key="8">
    <source>
        <dbReference type="ARBA" id="ARBA00036320"/>
    </source>
</evidence>
<dbReference type="PROSITE" id="PS00134">
    <property type="entry name" value="TRYPSIN_HIS"/>
    <property type="match status" value="1"/>
</dbReference>